<organism evidence="2 3">
    <name type="scientific">Halolamina salina</name>
    <dbReference type="NCBI Taxonomy" id="1220023"/>
    <lineage>
        <taxon>Archaea</taxon>
        <taxon>Methanobacteriati</taxon>
        <taxon>Methanobacteriota</taxon>
        <taxon>Stenosarchaea group</taxon>
        <taxon>Halobacteria</taxon>
        <taxon>Halobacteriales</taxon>
        <taxon>Haloferacaceae</taxon>
    </lineage>
</organism>
<dbReference type="Pfam" id="PF20721">
    <property type="entry name" value="C19orf12"/>
    <property type="match status" value="1"/>
</dbReference>
<evidence type="ECO:0000256" key="1">
    <source>
        <dbReference type="SAM" id="MobiDB-lite"/>
    </source>
</evidence>
<proteinExistence type="predicted"/>
<keyword evidence="3" id="KW-1185">Reference proteome</keyword>
<evidence type="ECO:0008006" key="4">
    <source>
        <dbReference type="Google" id="ProtNLM"/>
    </source>
</evidence>
<name>A0ABD6BB23_9EURY</name>
<gene>
    <name evidence="2" type="ORF">ACFR9S_16165</name>
</gene>
<dbReference type="EMBL" id="JBHUDH010000258">
    <property type="protein sequence ID" value="MFD1527816.1"/>
    <property type="molecule type" value="Genomic_DNA"/>
</dbReference>
<protein>
    <recommendedName>
        <fullName evidence="4">Glycine zipper domain-containing protein</fullName>
    </recommendedName>
</protein>
<dbReference type="AlphaFoldDB" id="A0ABD6BB23"/>
<accession>A0ABD6BB23</accession>
<sequence>MSFLHTHTLSRRMAENDSEGGKRTATAMGTGATLGATLGGPGGALVGGAIGGLLGYASETEDES</sequence>
<dbReference type="Proteomes" id="UP001597111">
    <property type="component" value="Unassembled WGS sequence"/>
</dbReference>
<feature type="compositionally biased region" description="Basic and acidic residues" evidence="1">
    <location>
        <begin position="12"/>
        <end position="22"/>
    </location>
</feature>
<evidence type="ECO:0000313" key="2">
    <source>
        <dbReference type="EMBL" id="MFD1527816.1"/>
    </source>
</evidence>
<comment type="caution">
    <text evidence="2">The sequence shown here is derived from an EMBL/GenBank/DDBJ whole genome shotgun (WGS) entry which is preliminary data.</text>
</comment>
<dbReference type="InterPro" id="IPR033369">
    <property type="entry name" value="C19orf12"/>
</dbReference>
<dbReference type="RefSeq" id="WP_379730401.1">
    <property type="nucleotide sequence ID" value="NZ_JBHSWZ010000003.1"/>
</dbReference>
<reference evidence="2 3" key="1">
    <citation type="journal article" date="2019" name="Int. J. Syst. Evol. Microbiol.">
        <title>The Global Catalogue of Microorganisms (GCM) 10K type strain sequencing project: providing services to taxonomists for standard genome sequencing and annotation.</title>
        <authorList>
            <consortium name="The Broad Institute Genomics Platform"/>
            <consortium name="The Broad Institute Genome Sequencing Center for Infectious Disease"/>
            <person name="Wu L."/>
            <person name="Ma J."/>
        </authorList>
    </citation>
    <scope>NUCLEOTIDE SEQUENCE [LARGE SCALE GENOMIC DNA]</scope>
    <source>
        <strain evidence="2 3">CGMCC 1.12285</strain>
    </source>
</reference>
<evidence type="ECO:0000313" key="3">
    <source>
        <dbReference type="Proteomes" id="UP001597111"/>
    </source>
</evidence>
<feature type="region of interest" description="Disordered" evidence="1">
    <location>
        <begin position="1"/>
        <end position="27"/>
    </location>
</feature>